<organism evidence="11 12">
    <name type="scientific">Candidatus Kaiserbacteria bacterium GW2011_GWB1_50_17</name>
    <dbReference type="NCBI Taxonomy" id="1618673"/>
    <lineage>
        <taxon>Bacteria</taxon>
        <taxon>Candidatus Kaiseribacteriota</taxon>
    </lineage>
</organism>
<dbReference type="PIRSF" id="PIRSF000498">
    <property type="entry name" value="Riboflavin_syn_A"/>
    <property type="match status" value="1"/>
</dbReference>
<dbReference type="FunFam" id="2.40.30.20:FF:000004">
    <property type="entry name" value="Riboflavin synthase, alpha subunit"/>
    <property type="match status" value="1"/>
</dbReference>
<feature type="domain" description="Lumazine-binding" evidence="10">
    <location>
        <begin position="1"/>
        <end position="94"/>
    </location>
</feature>
<comment type="caution">
    <text evidence="11">The sequence shown here is derived from an EMBL/GenBank/DDBJ whole genome shotgun (WGS) entry which is preliminary data.</text>
</comment>
<dbReference type="InterPro" id="IPR026017">
    <property type="entry name" value="Lumazine-bd_dom"/>
</dbReference>
<dbReference type="EC" id="2.5.1.9" evidence="3 8"/>
<gene>
    <name evidence="11" type="ORF">UY57_C0004G0005</name>
</gene>
<evidence type="ECO:0000256" key="6">
    <source>
        <dbReference type="ARBA" id="ARBA00022679"/>
    </source>
</evidence>
<keyword evidence="7" id="KW-0677">Repeat</keyword>
<evidence type="ECO:0000313" key="11">
    <source>
        <dbReference type="EMBL" id="KKW18001.1"/>
    </source>
</evidence>
<dbReference type="GO" id="GO:0009231">
    <property type="term" value="P:riboflavin biosynthetic process"/>
    <property type="evidence" value="ECO:0007669"/>
    <property type="project" value="UniProtKB-KW"/>
</dbReference>
<evidence type="ECO:0000256" key="7">
    <source>
        <dbReference type="ARBA" id="ARBA00022737"/>
    </source>
</evidence>
<sequence length="202" mass="21684">MFTGIIEHQGTVKKKTATRLHVEATAGLIEQLTIGASIAVNGVCLTISKIPTETVFAFDVMSETLRRTTLGGLKLNAAVNLELPLRIGGHFGGHIVQGHADGTATITRIRRSGNSRVISFAAPEKILNHMVEQGSIAIDGVSLTLLKVSDTGFSIGIIPNTKDRTTLAHATVGLEVNVETDIVAKYVHKFINASLKKRHETR</sequence>
<dbReference type="EMBL" id="LCQM01000004">
    <property type="protein sequence ID" value="KKW18001.1"/>
    <property type="molecule type" value="Genomic_DNA"/>
</dbReference>
<evidence type="ECO:0000256" key="1">
    <source>
        <dbReference type="ARBA" id="ARBA00002803"/>
    </source>
</evidence>
<feature type="repeat" description="Lumazine-binding" evidence="9">
    <location>
        <begin position="95"/>
        <end position="191"/>
    </location>
</feature>
<dbReference type="PROSITE" id="PS51177">
    <property type="entry name" value="LUMAZINE_BIND"/>
    <property type="match status" value="2"/>
</dbReference>
<evidence type="ECO:0000259" key="10">
    <source>
        <dbReference type="PROSITE" id="PS51177"/>
    </source>
</evidence>
<comment type="pathway">
    <text evidence="2">Cofactor biosynthesis; riboflavin biosynthesis; riboflavin from 2-hydroxy-3-oxobutyl phosphate and 5-amino-6-(D-ribitylamino)uracil: step 2/2.</text>
</comment>
<dbReference type="GO" id="GO:0004746">
    <property type="term" value="F:riboflavin synthase activity"/>
    <property type="evidence" value="ECO:0007669"/>
    <property type="project" value="UniProtKB-UniRule"/>
</dbReference>
<dbReference type="AlphaFoldDB" id="A0A0G1WGW4"/>
<evidence type="ECO:0000313" key="12">
    <source>
        <dbReference type="Proteomes" id="UP000034120"/>
    </source>
</evidence>
<proteinExistence type="predicted"/>
<dbReference type="PANTHER" id="PTHR21098:SF0">
    <property type="entry name" value="RIBOFLAVIN SYNTHASE"/>
    <property type="match status" value="1"/>
</dbReference>
<keyword evidence="6" id="KW-0808">Transferase</keyword>
<evidence type="ECO:0000256" key="3">
    <source>
        <dbReference type="ARBA" id="ARBA00012827"/>
    </source>
</evidence>
<dbReference type="InterPro" id="IPR001783">
    <property type="entry name" value="Lumazine-bd"/>
</dbReference>
<comment type="function">
    <text evidence="1">Catalyzes the dismutation of two molecules of 6,7-dimethyl-8-ribityllumazine, resulting in the formation of riboflavin and 5-amino-6-(D-ribitylamino)uracil.</text>
</comment>
<protein>
    <recommendedName>
        <fullName evidence="4 8">Riboflavin synthase</fullName>
        <ecNumber evidence="3 8">2.5.1.9</ecNumber>
    </recommendedName>
</protein>
<dbReference type="InterPro" id="IPR023366">
    <property type="entry name" value="ATP_synth_asu-like_sf"/>
</dbReference>
<dbReference type="InterPro" id="IPR017938">
    <property type="entry name" value="Riboflavin_synthase-like_b-brl"/>
</dbReference>
<dbReference type="NCBIfam" id="NF006767">
    <property type="entry name" value="PRK09289.1"/>
    <property type="match status" value="1"/>
</dbReference>
<evidence type="ECO:0000256" key="2">
    <source>
        <dbReference type="ARBA" id="ARBA00004887"/>
    </source>
</evidence>
<dbReference type="SUPFAM" id="SSF63380">
    <property type="entry name" value="Riboflavin synthase domain-like"/>
    <property type="match status" value="2"/>
</dbReference>
<dbReference type="NCBIfam" id="TIGR00187">
    <property type="entry name" value="ribE"/>
    <property type="match status" value="1"/>
</dbReference>
<accession>A0A0G1WGW4</accession>
<dbReference type="PANTHER" id="PTHR21098">
    <property type="entry name" value="RIBOFLAVIN SYNTHASE ALPHA CHAIN"/>
    <property type="match status" value="1"/>
</dbReference>
<dbReference type="CDD" id="cd00402">
    <property type="entry name" value="Riboflavin_synthase_like"/>
    <property type="match status" value="1"/>
</dbReference>
<dbReference type="PATRIC" id="fig|1618673.3.peg.55"/>
<dbReference type="Gene3D" id="2.40.30.20">
    <property type="match status" value="2"/>
</dbReference>
<feature type="domain" description="Lumazine-binding" evidence="10">
    <location>
        <begin position="95"/>
        <end position="191"/>
    </location>
</feature>
<evidence type="ECO:0000256" key="9">
    <source>
        <dbReference type="PROSITE-ProRule" id="PRU00524"/>
    </source>
</evidence>
<evidence type="ECO:0000256" key="8">
    <source>
        <dbReference type="NCBIfam" id="TIGR00187"/>
    </source>
</evidence>
<evidence type="ECO:0000256" key="5">
    <source>
        <dbReference type="ARBA" id="ARBA00022619"/>
    </source>
</evidence>
<feature type="repeat" description="Lumazine-binding" evidence="9">
    <location>
        <begin position="1"/>
        <end position="94"/>
    </location>
</feature>
<evidence type="ECO:0000256" key="4">
    <source>
        <dbReference type="ARBA" id="ARBA00013950"/>
    </source>
</evidence>
<name>A0A0G1WGW4_9BACT</name>
<reference evidence="11 12" key="1">
    <citation type="journal article" date="2015" name="Nature">
        <title>rRNA introns, odd ribosomes, and small enigmatic genomes across a large radiation of phyla.</title>
        <authorList>
            <person name="Brown C.T."/>
            <person name="Hug L.A."/>
            <person name="Thomas B.C."/>
            <person name="Sharon I."/>
            <person name="Castelle C.J."/>
            <person name="Singh A."/>
            <person name="Wilkins M.J."/>
            <person name="Williams K.H."/>
            <person name="Banfield J.F."/>
        </authorList>
    </citation>
    <scope>NUCLEOTIDE SEQUENCE [LARGE SCALE GENOMIC DNA]</scope>
</reference>
<keyword evidence="5" id="KW-0686">Riboflavin biosynthesis</keyword>
<dbReference type="Proteomes" id="UP000034120">
    <property type="component" value="Unassembled WGS sequence"/>
</dbReference>
<dbReference type="Pfam" id="PF00677">
    <property type="entry name" value="Lum_binding"/>
    <property type="match status" value="2"/>
</dbReference>